<feature type="chain" id="PRO_5045245050" description="Tissue factor" evidence="18">
    <location>
        <begin position="27"/>
        <end position="293"/>
    </location>
</feature>
<keyword evidence="8 18" id="KW-0732">Signal</keyword>
<evidence type="ECO:0000256" key="14">
    <source>
        <dbReference type="ARBA" id="ARBA00023180"/>
    </source>
</evidence>
<evidence type="ECO:0000256" key="12">
    <source>
        <dbReference type="ARBA" id="ARBA00023139"/>
    </source>
</evidence>
<dbReference type="PANTHER" id="PTHR20859">
    <property type="entry name" value="INTERFERON/INTERLEUKIN RECEPTOR"/>
    <property type="match status" value="1"/>
</dbReference>
<keyword evidence="11 17" id="KW-0472">Membrane</keyword>
<evidence type="ECO:0000259" key="20">
    <source>
        <dbReference type="Pfam" id="PF09294"/>
    </source>
</evidence>
<dbReference type="Pfam" id="PF09294">
    <property type="entry name" value="Interfer-bind"/>
    <property type="match status" value="1"/>
</dbReference>
<keyword evidence="10" id="KW-0094">Blood coagulation</keyword>
<evidence type="ECO:0000256" key="1">
    <source>
        <dbReference type="ARBA" id="ARBA00002201"/>
    </source>
</evidence>
<evidence type="ECO:0000259" key="19">
    <source>
        <dbReference type="Pfam" id="PF01108"/>
    </source>
</evidence>
<keyword evidence="6 17" id="KW-0812">Transmembrane</keyword>
<comment type="caution">
    <text evidence="21">The sequence shown here is derived from an EMBL/GenBank/DDBJ whole genome shotgun (WGS) entry which is preliminary data.</text>
</comment>
<evidence type="ECO:0000256" key="18">
    <source>
        <dbReference type="SAM" id="SignalP"/>
    </source>
</evidence>
<feature type="transmembrane region" description="Helical" evidence="17">
    <location>
        <begin position="246"/>
        <end position="272"/>
    </location>
</feature>
<keyword evidence="13" id="KW-1015">Disulfide bond</keyword>
<keyword evidence="14" id="KW-0325">Glycoprotein</keyword>
<evidence type="ECO:0000256" key="10">
    <source>
        <dbReference type="ARBA" id="ARBA00023084"/>
    </source>
</evidence>
<dbReference type="PRINTS" id="PR00346">
    <property type="entry name" value="TISSUEFACTOR"/>
</dbReference>
<dbReference type="InterPro" id="IPR036116">
    <property type="entry name" value="FN3_sf"/>
</dbReference>
<comment type="function">
    <text evidence="1">Initiates blood coagulation by forming a complex with circulating factor VII or VIIa. The [TF:VIIa] complex activates factors IX or X by specific limited proteolysis. TF plays a role in normal hemostasis by initiating the cell-surface assembly and propagation of the coagulation protease cascade.</text>
</comment>
<dbReference type="Proteomes" id="UP001166093">
    <property type="component" value="Unassembled WGS sequence"/>
</dbReference>
<dbReference type="InterPro" id="IPR001187">
    <property type="entry name" value="Tissue_factor"/>
</dbReference>
<evidence type="ECO:0000256" key="8">
    <source>
        <dbReference type="ARBA" id="ARBA00022729"/>
    </source>
</evidence>
<reference evidence="21" key="1">
    <citation type="journal article" date="2021" name="Cell">
        <title>Tracing the genetic footprints of vertebrate landing in non-teleost ray-finned fishes.</title>
        <authorList>
            <person name="Bi X."/>
            <person name="Wang K."/>
            <person name="Yang L."/>
            <person name="Pan H."/>
            <person name="Jiang H."/>
            <person name="Wei Q."/>
            <person name="Fang M."/>
            <person name="Yu H."/>
            <person name="Zhu C."/>
            <person name="Cai Y."/>
            <person name="He Y."/>
            <person name="Gan X."/>
            <person name="Zeng H."/>
            <person name="Yu D."/>
            <person name="Zhu Y."/>
            <person name="Jiang H."/>
            <person name="Qiu Q."/>
            <person name="Yang H."/>
            <person name="Zhang Y.E."/>
            <person name="Wang W."/>
            <person name="Zhu M."/>
            <person name="He S."/>
            <person name="Zhang G."/>
        </authorList>
    </citation>
    <scope>NUCLEOTIDE SEQUENCE</scope>
    <source>
        <strain evidence="21">Pddl_001</strain>
    </source>
</reference>
<dbReference type="Gene3D" id="2.60.40.10">
    <property type="entry name" value="Immunoglobulins"/>
    <property type="match status" value="2"/>
</dbReference>
<dbReference type="EMBL" id="JAAWVQ010113880">
    <property type="protein sequence ID" value="MBN3282038.1"/>
    <property type="molecule type" value="Genomic_DNA"/>
</dbReference>
<protein>
    <recommendedName>
        <fullName evidence="5">Tissue factor</fullName>
    </recommendedName>
    <alternativeName>
        <fullName evidence="16">Coagulation factor III</fullName>
    </alternativeName>
</protein>
<evidence type="ECO:0000256" key="9">
    <source>
        <dbReference type="ARBA" id="ARBA00022989"/>
    </source>
</evidence>
<evidence type="ECO:0000313" key="22">
    <source>
        <dbReference type="Proteomes" id="UP001166093"/>
    </source>
</evidence>
<evidence type="ECO:0000256" key="13">
    <source>
        <dbReference type="ARBA" id="ARBA00023157"/>
    </source>
</evidence>
<dbReference type="InterPro" id="IPR013783">
    <property type="entry name" value="Ig-like_fold"/>
</dbReference>
<accession>A0ABS2Y5Y3</accession>
<comment type="similarity">
    <text evidence="3">Belongs to the tissue factor family.</text>
</comment>
<keyword evidence="15" id="KW-0449">Lipoprotein</keyword>
<organism evidence="21 22">
    <name type="scientific">Polyodon spathula</name>
    <name type="common">North American paddlefish</name>
    <name type="synonym">Squalus spathula</name>
    <dbReference type="NCBI Taxonomy" id="7913"/>
    <lineage>
        <taxon>Eukaryota</taxon>
        <taxon>Metazoa</taxon>
        <taxon>Chordata</taxon>
        <taxon>Craniata</taxon>
        <taxon>Vertebrata</taxon>
        <taxon>Euteleostomi</taxon>
        <taxon>Actinopterygii</taxon>
        <taxon>Chondrostei</taxon>
        <taxon>Acipenseriformes</taxon>
        <taxon>Polyodontidae</taxon>
        <taxon>Polyodon</taxon>
    </lineage>
</organism>
<keyword evidence="12" id="KW-0564">Palmitate</keyword>
<dbReference type="SUPFAM" id="SSF49265">
    <property type="entry name" value="Fibronectin type III"/>
    <property type="match status" value="2"/>
</dbReference>
<evidence type="ECO:0000256" key="4">
    <source>
        <dbReference type="ARBA" id="ARBA00011184"/>
    </source>
</evidence>
<evidence type="ECO:0000256" key="16">
    <source>
        <dbReference type="ARBA" id="ARBA00031171"/>
    </source>
</evidence>
<feature type="domain" description="Fibronectin type-III" evidence="19">
    <location>
        <begin position="13"/>
        <end position="105"/>
    </location>
</feature>
<evidence type="ECO:0000256" key="6">
    <source>
        <dbReference type="ARBA" id="ARBA00022692"/>
    </source>
</evidence>
<keyword evidence="9 17" id="KW-1133">Transmembrane helix</keyword>
<dbReference type="Pfam" id="PF01108">
    <property type="entry name" value="Tissue_fac"/>
    <property type="match status" value="1"/>
</dbReference>
<evidence type="ECO:0000256" key="3">
    <source>
        <dbReference type="ARBA" id="ARBA00009197"/>
    </source>
</evidence>
<gene>
    <name evidence="21" type="primary">F3_1</name>
    <name evidence="21" type="ORF">GTO93_0022171</name>
</gene>
<comment type="subunit">
    <text evidence="4">Interacts with HSPE; the interaction, inhibited by heparin, promotes the generation of activated factor X and activates coagulation in the presence of activated factor VII.</text>
</comment>
<evidence type="ECO:0000256" key="11">
    <source>
        <dbReference type="ARBA" id="ARBA00023136"/>
    </source>
</evidence>
<proteinExistence type="inferred from homology"/>
<keyword evidence="7" id="KW-0356">Hemostasis</keyword>
<feature type="domain" description="Interferon/interleukin receptor" evidence="20">
    <location>
        <begin position="129"/>
        <end position="237"/>
    </location>
</feature>
<dbReference type="PANTHER" id="PTHR20859:SF22">
    <property type="entry name" value="TISSUE FACTOR"/>
    <property type="match status" value="1"/>
</dbReference>
<comment type="subcellular location">
    <subcellularLocation>
        <location evidence="2">Membrane</location>
        <topology evidence="2">Single-pass type I membrane protein</topology>
    </subcellularLocation>
</comment>
<evidence type="ECO:0000256" key="2">
    <source>
        <dbReference type="ARBA" id="ARBA00004479"/>
    </source>
</evidence>
<evidence type="ECO:0000256" key="5">
    <source>
        <dbReference type="ARBA" id="ARBA00018722"/>
    </source>
</evidence>
<dbReference type="InterPro" id="IPR050650">
    <property type="entry name" value="Type-II_Cytokine-TF_Rcpt"/>
</dbReference>
<keyword evidence="22" id="KW-1185">Reference proteome</keyword>
<name>A0ABS2Y5Y3_POLSP</name>
<feature type="non-terminal residue" evidence="21">
    <location>
        <position position="1"/>
    </location>
</feature>
<evidence type="ECO:0000256" key="7">
    <source>
        <dbReference type="ARBA" id="ARBA00022696"/>
    </source>
</evidence>
<dbReference type="InterPro" id="IPR003961">
    <property type="entry name" value="FN3_dom"/>
</dbReference>
<evidence type="ECO:0000256" key="17">
    <source>
        <dbReference type="SAM" id="Phobius"/>
    </source>
</evidence>
<evidence type="ECO:0000313" key="21">
    <source>
        <dbReference type="EMBL" id="MBN3282038.1"/>
    </source>
</evidence>
<feature type="signal peptide" evidence="18">
    <location>
        <begin position="1"/>
        <end position="26"/>
    </location>
</feature>
<sequence length="293" mass="32805">MEIATLLNLGCFVLCFLFSQNGKASGNTQLLPVATKVWWTSINFKTILEWEPKPSGYAYTVEFFGKMTDVQKSPRCIKIQTTECDLTGFLSNLTDSYTALVISEPIETVDKTEEYPYTRSEEFTPYKDTKIGQPTFKIKENEAKDNIKLLIEAPLSSVRGPDNTFLSIEGIFKNDLEYVTYYRKASSTGKKETKSKTNEIDVPVDQGESYCFTVHVVVPSRSDDNQQSQGSATLCSHSKKHFYEEYGIGVLAGFIFAPVLLLVVIITCVCCCMRKKNANKEVNSSDGMLLKGV</sequence>
<evidence type="ECO:0000256" key="15">
    <source>
        <dbReference type="ARBA" id="ARBA00023288"/>
    </source>
</evidence>
<feature type="non-terminal residue" evidence="21">
    <location>
        <position position="293"/>
    </location>
</feature>
<dbReference type="InterPro" id="IPR015373">
    <property type="entry name" value="Interferon/interleukin_rcp_dom"/>
</dbReference>